<keyword evidence="3" id="KW-0805">Transcription regulation</keyword>
<evidence type="ECO:0000256" key="6">
    <source>
        <dbReference type="PROSITE-ProRule" id="PRU00169"/>
    </source>
</evidence>
<evidence type="ECO:0000256" key="5">
    <source>
        <dbReference type="ARBA" id="ARBA00023163"/>
    </source>
</evidence>
<dbReference type="Gene3D" id="1.10.10.10">
    <property type="entry name" value="Winged helix-like DNA-binding domain superfamily/Winged helix DNA-binding domain"/>
    <property type="match status" value="1"/>
</dbReference>
<proteinExistence type="predicted"/>
<dbReference type="GO" id="GO:0005829">
    <property type="term" value="C:cytosol"/>
    <property type="evidence" value="ECO:0007669"/>
    <property type="project" value="TreeGrafter"/>
</dbReference>
<dbReference type="SUPFAM" id="SSF46785">
    <property type="entry name" value="Winged helix' DNA-binding domain"/>
    <property type="match status" value="1"/>
</dbReference>
<dbReference type="Pfam" id="PF00072">
    <property type="entry name" value="Response_reg"/>
    <property type="match status" value="1"/>
</dbReference>
<dbReference type="InterPro" id="IPR036388">
    <property type="entry name" value="WH-like_DNA-bd_sf"/>
</dbReference>
<feature type="domain" description="Response regulatory" evidence="8">
    <location>
        <begin position="3"/>
        <end position="119"/>
    </location>
</feature>
<dbReference type="GO" id="GO:0000976">
    <property type="term" value="F:transcription cis-regulatory region binding"/>
    <property type="evidence" value="ECO:0007669"/>
    <property type="project" value="TreeGrafter"/>
</dbReference>
<evidence type="ECO:0000313" key="10">
    <source>
        <dbReference type="EMBL" id="SDW92667.1"/>
    </source>
</evidence>
<dbReference type="PROSITE" id="PS50042">
    <property type="entry name" value="CNMP_BINDING_3"/>
    <property type="match status" value="1"/>
</dbReference>
<reference evidence="10 11" key="1">
    <citation type="submission" date="2016-10" db="EMBL/GenBank/DDBJ databases">
        <authorList>
            <person name="Varghese N."/>
            <person name="Submissions S."/>
        </authorList>
    </citation>
    <scope>NUCLEOTIDE SEQUENCE [LARGE SCALE GENOMIC DNA]</scope>
    <source>
        <strain evidence="10 11">DSM 25353</strain>
    </source>
</reference>
<dbReference type="InterPro" id="IPR018490">
    <property type="entry name" value="cNMP-bd_dom_sf"/>
</dbReference>
<keyword evidence="1 6" id="KW-0597">Phosphoprotein</keyword>
<evidence type="ECO:0000256" key="3">
    <source>
        <dbReference type="ARBA" id="ARBA00023015"/>
    </source>
</evidence>
<dbReference type="InterPro" id="IPR012318">
    <property type="entry name" value="HTH_CRP"/>
</dbReference>
<accession>A0A8X8IEX6</accession>
<dbReference type="AlphaFoldDB" id="A0A8X8IEX6"/>
<dbReference type="SUPFAM" id="SSF51206">
    <property type="entry name" value="cAMP-binding domain-like"/>
    <property type="match status" value="1"/>
</dbReference>
<dbReference type="Pfam" id="PF13545">
    <property type="entry name" value="HTH_Crp_2"/>
    <property type="match status" value="1"/>
</dbReference>
<keyword evidence="4" id="KW-0238">DNA-binding</keyword>
<evidence type="ECO:0000313" key="11">
    <source>
        <dbReference type="Proteomes" id="UP000198711"/>
    </source>
</evidence>
<evidence type="ECO:0000256" key="4">
    <source>
        <dbReference type="ARBA" id="ARBA00023125"/>
    </source>
</evidence>
<evidence type="ECO:0000259" key="7">
    <source>
        <dbReference type="PROSITE" id="PS50042"/>
    </source>
</evidence>
<dbReference type="PANTHER" id="PTHR48111">
    <property type="entry name" value="REGULATOR OF RPOS"/>
    <property type="match status" value="1"/>
</dbReference>
<gene>
    <name evidence="10" type="ORF">SAMN05444410_10765</name>
</gene>
<feature type="domain" description="Cyclic nucleotide-binding" evidence="7">
    <location>
        <begin position="140"/>
        <end position="260"/>
    </location>
</feature>
<dbReference type="GO" id="GO:0006355">
    <property type="term" value="P:regulation of DNA-templated transcription"/>
    <property type="evidence" value="ECO:0007669"/>
    <property type="project" value="InterPro"/>
</dbReference>
<dbReference type="RefSeq" id="WP_092723717.1">
    <property type="nucleotide sequence ID" value="NZ_FNNO01000007.1"/>
</dbReference>
<dbReference type="CDD" id="cd17574">
    <property type="entry name" value="REC_OmpR"/>
    <property type="match status" value="1"/>
</dbReference>
<evidence type="ECO:0000256" key="1">
    <source>
        <dbReference type="ARBA" id="ARBA00022553"/>
    </source>
</evidence>
<feature type="modified residue" description="4-aspartylphosphate" evidence="6">
    <location>
        <position position="52"/>
    </location>
</feature>
<evidence type="ECO:0000256" key="2">
    <source>
        <dbReference type="ARBA" id="ARBA00023012"/>
    </source>
</evidence>
<dbReference type="InterPro" id="IPR039420">
    <property type="entry name" value="WalR-like"/>
</dbReference>
<dbReference type="CDD" id="cd00038">
    <property type="entry name" value="CAP_ED"/>
    <property type="match status" value="1"/>
</dbReference>
<protein>
    <submittedName>
        <fullName evidence="10">cAMP-binding domain of CRP or a regulatory subunit of cAMP-dependent protein kinases</fullName>
    </submittedName>
</protein>
<sequence>MKKILIIEDNEDIRSNTSEILELSNYMVITAENGKIGVIKAIENKPDLIICDIMMPELDGYGVLHAIQNNEKIKNTPFIFLTAKAERDDFRKGMELGADDYLIKPFDGTELLNAVSSRIKKLDLLKQEFNADMIGIRQLLEASSGKKELMAFTEGRDINRYKKRQTVYSEGNHPNRLYYIVKGKVKAYKTNKDGKELVTDLFSTGDFVGHVALLEKSVYKDTAETLEEAELAVIPKEDFDELINKNPEIARKFIQLLAKNISEKESQLLNLAYNSLRKKVADALLLIQAKYRKNSNDNFDIDLSRENLATLAGTATESLIRTLSDFKNEKLIDIHDGRISILNQEKLENLFN</sequence>
<dbReference type="PROSITE" id="PS51063">
    <property type="entry name" value="HTH_CRP_2"/>
    <property type="match status" value="1"/>
</dbReference>
<dbReference type="SMART" id="SM00448">
    <property type="entry name" value="REC"/>
    <property type="match status" value="1"/>
</dbReference>
<keyword evidence="5" id="KW-0804">Transcription</keyword>
<dbReference type="EMBL" id="FNNO01000007">
    <property type="protein sequence ID" value="SDW92667.1"/>
    <property type="molecule type" value="Genomic_DNA"/>
</dbReference>
<dbReference type="PANTHER" id="PTHR48111:SF4">
    <property type="entry name" value="DNA-BINDING DUAL TRANSCRIPTIONAL REGULATOR OMPR"/>
    <property type="match status" value="1"/>
</dbReference>
<dbReference type="SUPFAM" id="SSF52172">
    <property type="entry name" value="CheY-like"/>
    <property type="match status" value="1"/>
</dbReference>
<dbReference type="SMART" id="SM00419">
    <property type="entry name" value="HTH_CRP"/>
    <property type="match status" value="1"/>
</dbReference>
<keyword evidence="11" id="KW-1185">Reference proteome</keyword>
<dbReference type="InterPro" id="IPR036390">
    <property type="entry name" value="WH_DNA-bd_sf"/>
</dbReference>
<dbReference type="SMART" id="SM00100">
    <property type="entry name" value="cNMP"/>
    <property type="match status" value="1"/>
</dbReference>
<name>A0A8X8IEX6_9BACT</name>
<dbReference type="Gene3D" id="2.60.120.10">
    <property type="entry name" value="Jelly Rolls"/>
    <property type="match status" value="1"/>
</dbReference>
<dbReference type="InterPro" id="IPR000595">
    <property type="entry name" value="cNMP-bd_dom"/>
</dbReference>
<dbReference type="GO" id="GO:0032993">
    <property type="term" value="C:protein-DNA complex"/>
    <property type="evidence" value="ECO:0007669"/>
    <property type="project" value="TreeGrafter"/>
</dbReference>
<dbReference type="Proteomes" id="UP000198711">
    <property type="component" value="Unassembled WGS sequence"/>
</dbReference>
<dbReference type="PROSITE" id="PS50110">
    <property type="entry name" value="RESPONSE_REGULATORY"/>
    <property type="match status" value="1"/>
</dbReference>
<dbReference type="Pfam" id="PF00027">
    <property type="entry name" value="cNMP_binding"/>
    <property type="match status" value="1"/>
</dbReference>
<evidence type="ECO:0000259" key="9">
    <source>
        <dbReference type="PROSITE" id="PS51063"/>
    </source>
</evidence>
<keyword evidence="2" id="KW-0902">Two-component regulatory system</keyword>
<feature type="domain" description="HTH crp-type" evidence="9">
    <location>
        <begin position="274"/>
        <end position="345"/>
    </location>
</feature>
<dbReference type="InterPro" id="IPR001789">
    <property type="entry name" value="Sig_transdc_resp-reg_receiver"/>
</dbReference>
<dbReference type="InterPro" id="IPR011006">
    <property type="entry name" value="CheY-like_superfamily"/>
</dbReference>
<dbReference type="InterPro" id="IPR014710">
    <property type="entry name" value="RmlC-like_jellyroll"/>
</dbReference>
<comment type="caution">
    <text evidence="10">The sequence shown here is derived from an EMBL/GenBank/DDBJ whole genome shotgun (WGS) entry which is preliminary data.</text>
</comment>
<evidence type="ECO:0000259" key="8">
    <source>
        <dbReference type="PROSITE" id="PS50110"/>
    </source>
</evidence>
<dbReference type="Gene3D" id="3.40.50.2300">
    <property type="match status" value="1"/>
</dbReference>
<organism evidence="10 11">
    <name type="scientific">Hydrobacter penzbergensis</name>
    <dbReference type="NCBI Taxonomy" id="1235997"/>
    <lineage>
        <taxon>Bacteria</taxon>
        <taxon>Pseudomonadati</taxon>
        <taxon>Bacteroidota</taxon>
        <taxon>Chitinophagia</taxon>
        <taxon>Chitinophagales</taxon>
        <taxon>Chitinophagaceae</taxon>
        <taxon>Hydrobacter</taxon>
    </lineage>
</organism>
<dbReference type="GO" id="GO:0000156">
    <property type="term" value="F:phosphorelay response regulator activity"/>
    <property type="evidence" value="ECO:0007669"/>
    <property type="project" value="TreeGrafter"/>
</dbReference>